<dbReference type="InterPro" id="IPR013783">
    <property type="entry name" value="Ig-like_fold"/>
</dbReference>
<protein>
    <recommendedName>
        <fullName evidence="4">Choice-of-anchor D domain-containing protein</fullName>
    </recommendedName>
</protein>
<keyword evidence="1" id="KW-0812">Transmembrane</keyword>
<organism evidence="2 3">
    <name type="scientific">Silvanigrella paludirubra</name>
    <dbReference type="NCBI Taxonomy" id="2499159"/>
    <lineage>
        <taxon>Bacteria</taxon>
        <taxon>Pseudomonadati</taxon>
        <taxon>Bdellovibrionota</taxon>
        <taxon>Oligoflexia</taxon>
        <taxon>Silvanigrellales</taxon>
        <taxon>Silvanigrellaceae</taxon>
        <taxon>Silvanigrella</taxon>
    </lineage>
</organism>
<proteinExistence type="predicted"/>
<gene>
    <name evidence="2" type="ORF">GCL60_11220</name>
</gene>
<evidence type="ECO:0000256" key="1">
    <source>
        <dbReference type="SAM" id="Phobius"/>
    </source>
</evidence>
<name>A0A6N6VSQ4_9BACT</name>
<evidence type="ECO:0000313" key="2">
    <source>
        <dbReference type="EMBL" id="KAB8037736.1"/>
    </source>
</evidence>
<comment type="caution">
    <text evidence="2">The sequence shown here is derived from an EMBL/GenBank/DDBJ whole genome shotgun (WGS) entry which is preliminary data.</text>
</comment>
<keyword evidence="3" id="KW-1185">Reference proteome</keyword>
<accession>A0A6N6VSQ4</accession>
<feature type="transmembrane region" description="Helical" evidence="1">
    <location>
        <begin position="7"/>
        <end position="24"/>
    </location>
</feature>
<dbReference type="Proteomes" id="UP000437748">
    <property type="component" value="Unassembled WGS sequence"/>
</dbReference>
<dbReference type="AlphaFoldDB" id="A0A6N6VSQ4"/>
<keyword evidence="1" id="KW-0472">Membrane</keyword>
<evidence type="ECO:0008006" key="4">
    <source>
        <dbReference type="Google" id="ProtNLM"/>
    </source>
</evidence>
<dbReference type="RefSeq" id="WP_153420813.1">
    <property type="nucleotide sequence ID" value="NZ_WFLM01000004.1"/>
</dbReference>
<evidence type="ECO:0000313" key="3">
    <source>
        <dbReference type="Proteomes" id="UP000437748"/>
    </source>
</evidence>
<dbReference type="EMBL" id="WFLM01000004">
    <property type="protein sequence ID" value="KAB8037736.1"/>
    <property type="molecule type" value="Genomic_DNA"/>
</dbReference>
<keyword evidence="1" id="KW-1133">Transmembrane helix</keyword>
<dbReference type="Gene3D" id="2.60.40.10">
    <property type="entry name" value="Immunoglobulins"/>
    <property type="match status" value="3"/>
</dbReference>
<dbReference type="OrthoDB" id="5309642at2"/>
<sequence>MAVKKNIIIISMFFFLFSIMLINSCSKSGSSSSSSDSANSNANAQNPNENQANLKVIIPVPQILALSGTNKEYTILVKNEGFKSASHIVFSGFEEPISLSNSNDTNSCENKVLNNNESCELKIVFSPKKIMNGKKSISLSYTNDNDNKNVSILFDINYLSKGSVNLFIPSVDQLKTSLTEPVSKTLTIKNLGEEEITGLKISKLEAPLVSDSKCSTSLQPGSTCNIDINFASTAVINGVKNLMITYDDLDQNSNVSPITVIVPISYVTIGKSDISISNIPDALLSSANKTSERIYTIKNSGSAKATNIILPTFIKPLSNGGTTCTKDLDSGDSCTFKVIFNPMGDNKIDQKDYFFEISFMDGIDIKKVVSKISFKSISNNILNLTQYNVSSASIQIDTPCNKKEIYGNGVHNIPLVPTFSATDENGRTISLSLDEIIAATQVQVVNGGISTDINTVKYTADKYSKCMDGTSVNSELKALFFTTSLSGQKLDIGANITYIDKSGKTISVSTDNYQAGRVNINSLDNPLTKASGDSYFSMGIVSDKYIGSLITRDNYRLFKISPDTKNFPTLDGLSDLTQVRVTSLTYNKSSGLLKVEYTESQVPNATNYMMPIHGFIGAIKGDCMRRYYTGYFVSGKLKSNNIDIINVKKIGSYASDANLSLAAIGKNDFAFASITDSCLPGWVGNYQWSTPFTFEIFGLDSFGNPFKSINNSEF</sequence>
<reference evidence="2 3" key="1">
    <citation type="submission" date="2019-10" db="EMBL/GenBank/DDBJ databases">
        <title>New species of Slilvanegrellaceae.</title>
        <authorList>
            <person name="Pitt A."/>
            <person name="Hahn M.W."/>
        </authorList>
    </citation>
    <scope>NUCLEOTIDE SEQUENCE [LARGE SCALE GENOMIC DNA]</scope>
    <source>
        <strain evidence="2 3">SP-Ram-0.45-NSY-1</strain>
    </source>
</reference>